<name>A0ABQ4FVC3_9ACTN</name>
<proteinExistence type="predicted"/>
<reference evidence="2 3" key="1">
    <citation type="submission" date="2021-01" db="EMBL/GenBank/DDBJ databases">
        <title>Whole genome shotgun sequence of Microbispora corallina NBRC 16416.</title>
        <authorList>
            <person name="Komaki H."/>
            <person name="Tamura T."/>
        </authorList>
    </citation>
    <scope>NUCLEOTIDE SEQUENCE [LARGE SCALE GENOMIC DNA]</scope>
    <source>
        <strain evidence="2 3">NBRC 16416</strain>
    </source>
</reference>
<feature type="transmembrane region" description="Helical" evidence="1">
    <location>
        <begin position="91"/>
        <end position="111"/>
    </location>
</feature>
<accession>A0ABQ4FVC3</accession>
<feature type="transmembrane region" description="Helical" evidence="1">
    <location>
        <begin position="117"/>
        <end position="134"/>
    </location>
</feature>
<feature type="transmembrane region" description="Helical" evidence="1">
    <location>
        <begin position="55"/>
        <end position="79"/>
    </location>
</feature>
<comment type="caution">
    <text evidence="2">The sequence shown here is derived from an EMBL/GenBank/DDBJ whole genome shotgun (WGS) entry which is preliminary data.</text>
</comment>
<dbReference type="Proteomes" id="UP000603904">
    <property type="component" value="Unassembled WGS sequence"/>
</dbReference>
<gene>
    <name evidence="2" type="ORF">Mco01_17210</name>
</gene>
<keyword evidence="3" id="KW-1185">Reference proteome</keyword>
<keyword evidence="1" id="KW-0472">Membrane</keyword>
<keyword evidence="1" id="KW-0812">Transmembrane</keyword>
<organism evidence="2 3">
    <name type="scientific">Microbispora corallina</name>
    <dbReference type="NCBI Taxonomy" id="83302"/>
    <lineage>
        <taxon>Bacteria</taxon>
        <taxon>Bacillati</taxon>
        <taxon>Actinomycetota</taxon>
        <taxon>Actinomycetes</taxon>
        <taxon>Streptosporangiales</taxon>
        <taxon>Streptosporangiaceae</taxon>
        <taxon>Microbispora</taxon>
    </lineage>
</organism>
<protein>
    <submittedName>
        <fullName evidence="2">Uncharacterized protein</fullName>
    </submittedName>
</protein>
<keyword evidence="1" id="KW-1133">Transmembrane helix</keyword>
<evidence type="ECO:0000313" key="3">
    <source>
        <dbReference type="Proteomes" id="UP000603904"/>
    </source>
</evidence>
<feature type="transmembrane region" description="Helical" evidence="1">
    <location>
        <begin position="7"/>
        <end position="28"/>
    </location>
</feature>
<evidence type="ECO:0000256" key="1">
    <source>
        <dbReference type="SAM" id="Phobius"/>
    </source>
</evidence>
<dbReference type="RefSeq" id="WP_204056337.1">
    <property type="nucleotide sequence ID" value="NZ_BAAAGP010000002.1"/>
</dbReference>
<dbReference type="EMBL" id="BOOC01000005">
    <property type="protein sequence ID" value="GIH38721.1"/>
    <property type="molecule type" value="Genomic_DNA"/>
</dbReference>
<evidence type="ECO:0000313" key="2">
    <source>
        <dbReference type="EMBL" id="GIH38721.1"/>
    </source>
</evidence>
<sequence>MRTVYRIVAGLVAVEVVVQAMAIVLAVAGEGKWIEDGGVLDKAVVESQETVFPEVIGYAVHGINGTTVIPLTALILLVVSFFAKTAGAVKWAGLVLLLVVVQALLGIFSHIVPLLGALHGLNALLLFLAAIRAARLGRDQVVSPVADPGARLTAQP</sequence>